<accession>A0A1J5FY67</accession>
<evidence type="ECO:0000313" key="1">
    <source>
        <dbReference type="EMBL" id="OIP65225.1"/>
    </source>
</evidence>
<evidence type="ECO:0008006" key="3">
    <source>
        <dbReference type="Google" id="ProtNLM"/>
    </source>
</evidence>
<name>A0A1J5FY67_9BACT</name>
<proteinExistence type="predicted"/>
<dbReference type="Proteomes" id="UP000182059">
    <property type="component" value="Unassembled WGS sequence"/>
</dbReference>
<sequence>MRHNITNAIKVSALAVILSLGLSFVYAWTAPTNQPPAGNVSAPINTSATAQTKAGDFSVGGLLSGVNATFNRLGIGAPADPLIALNVAGTIKTTGFQLSTGSGVGKVLTSDSSGNTSWTDPVQATGGSGGGGFLEEVIYKTPGTYDFVVPSWMDKLGVQLASAGGGGSSGYYAYHAPGAGGGSSSFGPSGAPIISATGGSGGANVAGTAGTGSTAHISTFSVSRNIGMGGSRGVYEDPYSDKPLYYYGFSGGSGGLAKGVYSVTPGQTMKVIVGAGGAGGCYVAGDCGGAGTSGYVYLTYSPAPVLANSQTFISDGTFTVPAGVTSITVETWGGGGAGGPGGDSGSVYGGHNYTSGGGGGSGGYAKSTFAVTPGETFPVVIGAGGTGIKTGFAVTGPQHGNIRYNSQGTSGSTSSFGSGSRLASATGGTGGVDFDAYCDGGSCNGLIYCTAGWTASGGTATNGNFSNVGGSAGGGCNVGTGGGAVGGESFGAGGNGGPYGNTSLNYSGGNGAVVVSW</sequence>
<protein>
    <recommendedName>
        <fullName evidence="3">PE-PGRS family protein</fullName>
    </recommendedName>
</protein>
<comment type="caution">
    <text evidence="1">The sequence shown here is derived from an EMBL/GenBank/DDBJ whole genome shotgun (WGS) entry which is preliminary data.</text>
</comment>
<reference evidence="1 2" key="1">
    <citation type="journal article" date="2016" name="Environ. Microbiol.">
        <title>Genomic resolution of a cold subsurface aquifer community provides metabolic insights for novel microbes adapted to high CO concentrations.</title>
        <authorList>
            <person name="Probst A.J."/>
            <person name="Castelle C.J."/>
            <person name="Singh A."/>
            <person name="Brown C.T."/>
            <person name="Anantharaman K."/>
            <person name="Sharon I."/>
            <person name="Hug L.A."/>
            <person name="Burstein D."/>
            <person name="Emerson J.B."/>
            <person name="Thomas B.C."/>
            <person name="Banfield J.F."/>
        </authorList>
    </citation>
    <scope>NUCLEOTIDE SEQUENCE [LARGE SCALE GENOMIC DNA]</scope>
    <source>
        <strain evidence="1">CG2_30_43_9</strain>
    </source>
</reference>
<dbReference type="AlphaFoldDB" id="A0A1J5FY67"/>
<organism evidence="1 2">
    <name type="scientific">Candidatus Nomurabacteria bacterium CG2_30_43_9</name>
    <dbReference type="NCBI Taxonomy" id="1805283"/>
    <lineage>
        <taxon>Bacteria</taxon>
        <taxon>Candidatus Nomuraibacteriota</taxon>
    </lineage>
</organism>
<dbReference type="EMBL" id="MNYX01000054">
    <property type="protein sequence ID" value="OIP65225.1"/>
    <property type="molecule type" value="Genomic_DNA"/>
</dbReference>
<gene>
    <name evidence="1" type="ORF">AUK15_02345</name>
</gene>
<evidence type="ECO:0000313" key="2">
    <source>
        <dbReference type="Proteomes" id="UP000182059"/>
    </source>
</evidence>